<dbReference type="InterPro" id="IPR013971">
    <property type="entry name" value="HalX_domain"/>
</dbReference>
<comment type="caution">
    <text evidence="4">The sequence shown here is derived from an EMBL/GenBank/DDBJ whole genome shotgun (WGS) entry which is preliminary data.</text>
</comment>
<evidence type="ECO:0000313" key="4">
    <source>
        <dbReference type="EMBL" id="MFC7124877.1"/>
    </source>
</evidence>
<evidence type="ECO:0000256" key="1">
    <source>
        <dbReference type="ARBA" id="ARBA00022553"/>
    </source>
</evidence>
<sequence length="195" mass="22413">MTDKESDATETESPVVLAVDNEKRVVQAFELWLNDDYSVETATSGQEALNQMHDGVDVVLLDRHMPGLSGEDVLEGIRKQGYDCHVAMVTAVDPDFDIVEMPFDYYVSKPVDEPTLQSIITELLELREYEDKVSELYRVCQKITTLEAKKPRQRLNEDERYQELLEARETLQATTRELVTTREMSAFEDIFEAKQ</sequence>
<protein>
    <submittedName>
        <fullName evidence="4">Response regulator</fullName>
    </submittedName>
</protein>
<feature type="modified residue" description="4-aspartylphosphate" evidence="2">
    <location>
        <position position="62"/>
    </location>
</feature>
<dbReference type="InterPro" id="IPR001789">
    <property type="entry name" value="Sig_transdc_resp-reg_receiver"/>
</dbReference>
<feature type="domain" description="Response regulatory" evidence="3">
    <location>
        <begin position="15"/>
        <end position="124"/>
    </location>
</feature>
<dbReference type="InterPro" id="IPR050595">
    <property type="entry name" value="Bact_response_regulator"/>
</dbReference>
<dbReference type="PROSITE" id="PS50110">
    <property type="entry name" value="RESPONSE_REGULATORY"/>
    <property type="match status" value="1"/>
</dbReference>
<dbReference type="CDD" id="cd00156">
    <property type="entry name" value="REC"/>
    <property type="match status" value="1"/>
</dbReference>
<keyword evidence="1 2" id="KW-0597">Phosphoprotein</keyword>
<organism evidence="4 5">
    <name type="scientific">Halovenus rubra</name>
    <dbReference type="NCBI Taxonomy" id="869890"/>
    <lineage>
        <taxon>Archaea</taxon>
        <taxon>Methanobacteriati</taxon>
        <taxon>Methanobacteriota</taxon>
        <taxon>Stenosarchaea group</taxon>
        <taxon>Halobacteria</taxon>
        <taxon>Halobacteriales</taxon>
        <taxon>Haloarculaceae</taxon>
        <taxon>Halovenus</taxon>
    </lineage>
</organism>
<evidence type="ECO:0000313" key="5">
    <source>
        <dbReference type="Proteomes" id="UP001596414"/>
    </source>
</evidence>
<evidence type="ECO:0000256" key="2">
    <source>
        <dbReference type="PROSITE-ProRule" id="PRU00169"/>
    </source>
</evidence>
<evidence type="ECO:0000259" key="3">
    <source>
        <dbReference type="PROSITE" id="PS50110"/>
    </source>
</evidence>
<dbReference type="Gene3D" id="3.40.50.2300">
    <property type="match status" value="1"/>
</dbReference>
<dbReference type="Pfam" id="PF00072">
    <property type="entry name" value="Response_reg"/>
    <property type="match status" value="1"/>
</dbReference>
<proteinExistence type="predicted"/>
<dbReference type="RefSeq" id="WP_267638348.1">
    <property type="nucleotide sequence ID" value="NZ_JAODIY010000013.1"/>
</dbReference>
<dbReference type="SUPFAM" id="SSF52172">
    <property type="entry name" value="CheY-like"/>
    <property type="match status" value="1"/>
</dbReference>
<dbReference type="SMART" id="SM00448">
    <property type="entry name" value="REC"/>
    <property type="match status" value="1"/>
</dbReference>
<reference evidence="4 5" key="1">
    <citation type="journal article" date="2014" name="Int. J. Syst. Evol. Microbiol.">
        <title>Complete genome sequence of Corynebacterium casei LMG S-19264T (=DSM 44701T), isolated from a smear-ripened cheese.</title>
        <authorList>
            <consortium name="US DOE Joint Genome Institute (JGI-PGF)"/>
            <person name="Walter F."/>
            <person name="Albersmeier A."/>
            <person name="Kalinowski J."/>
            <person name="Ruckert C."/>
        </authorList>
    </citation>
    <scope>NUCLEOTIDE SEQUENCE [LARGE SCALE GENOMIC DNA]</scope>
    <source>
        <strain evidence="4 5">CGMCC 4.7215</strain>
    </source>
</reference>
<dbReference type="InterPro" id="IPR011006">
    <property type="entry name" value="CheY-like_superfamily"/>
</dbReference>
<dbReference type="Proteomes" id="UP001596414">
    <property type="component" value="Unassembled WGS sequence"/>
</dbReference>
<gene>
    <name evidence="4" type="ORF">ACFQJ7_02330</name>
</gene>
<name>A0ABD5X900_9EURY</name>
<dbReference type="AlphaFoldDB" id="A0ABD5X900"/>
<accession>A0ABD5X900</accession>
<dbReference type="PANTHER" id="PTHR44591:SF3">
    <property type="entry name" value="RESPONSE REGULATORY DOMAIN-CONTAINING PROTEIN"/>
    <property type="match status" value="1"/>
</dbReference>
<dbReference type="PANTHER" id="PTHR44591">
    <property type="entry name" value="STRESS RESPONSE REGULATOR PROTEIN 1"/>
    <property type="match status" value="1"/>
</dbReference>
<dbReference type="EMBL" id="JBHSZQ010000002">
    <property type="protein sequence ID" value="MFC7124877.1"/>
    <property type="molecule type" value="Genomic_DNA"/>
</dbReference>
<dbReference type="Pfam" id="PF08663">
    <property type="entry name" value="HalX"/>
    <property type="match status" value="1"/>
</dbReference>